<feature type="compositionally biased region" description="Basic and acidic residues" evidence="1">
    <location>
        <begin position="38"/>
        <end position="63"/>
    </location>
</feature>
<protein>
    <submittedName>
        <fullName evidence="2">Uncharacterized protein</fullName>
    </submittedName>
</protein>
<feature type="non-terminal residue" evidence="2">
    <location>
        <position position="1"/>
    </location>
</feature>
<reference evidence="2" key="1">
    <citation type="submission" date="2020-02" db="EMBL/GenBank/DDBJ databases">
        <authorList>
            <person name="Meier V. D."/>
        </authorList>
    </citation>
    <scope>NUCLEOTIDE SEQUENCE</scope>
    <source>
        <strain evidence="2">AVDCRST_MAG88</strain>
    </source>
</reference>
<evidence type="ECO:0000313" key="2">
    <source>
        <dbReference type="EMBL" id="CAA9582374.1"/>
    </source>
</evidence>
<sequence>VRTGPAVQPGAGLRRAGGGTGRSDRADHAPARGLRLADTVERRDERGIHLPHLLADDRADRRLRPFGRRMARARHHVPASDGGPDHRGLSNPQHADDRPGGGGAPAGPADRGAGARSVGL</sequence>
<name>A0A6J4VM49_9BACT</name>
<dbReference type="AlphaFoldDB" id="A0A6J4VM49"/>
<evidence type="ECO:0000256" key="1">
    <source>
        <dbReference type="SAM" id="MobiDB-lite"/>
    </source>
</evidence>
<organism evidence="2">
    <name type="scientific">uncultured Thermomicrobiales bacterium</name>
    <dbReference type="NCBI Taxonomy" id="1645740"/>
    <lineage>
        <taxon>Bacteria</taxon>
        <taxon>Pseudomonadati</taxon>
        <taxon>Thermomicrobiota</taxon>
        <taxon>Thermomicrobia</taxon>
        <taxon>Thermomicrobiales</taxon>
        <taxon>environmental samples</taxon>
    </lineage>
</organism>
<feature type="region of interest" description="Disordered" evidence="1">
    <location>
        <begin position="1"/>
        <end position="120"/>
    </location>
</feature>
<gene>
    <name evidence="2" type="ORF">AVDCRST_MAG88-3504</name>
</gene>
<feature type="compositionally biased region" description="Low complexity" evidence="1">
    <location>
        <begin position="106"/>
        <end position="120"/>
    </location>
</feature>
<dbReference type="EMBL" id="CADCWM010000845">
    <property type="protein sequence ID" value="CAA9582374.1"/>
    <property type="molecule type" value="Genomic_DNA"/>
</dbReference>
<feature type="compositionally biased region" description="Basic and acidic residues" evidence="1">
    <location>
        <begin position="83"/>
        <end position="99"/>
    </location>
</feature>
<proteinExistence type="predicted"/>
<accession>A0A6J4VM49</accession>
<feature type="non-terminal residue" evidence="2">
    <location>
        <position position="120"/>
    </location>
</feature>
<feature type="compositionally biased region" description="Basic residues" evidence="1">
    <location>
        <begin position="64"/>
        <end position="77"/>
    </location>
</feature>